<name>A0A6G7VAA6_9GAMM</name>
<dbReference type="RefSeq" id="WP_166269686.1">
    <property type="nucleotide sequence ID" value="NZ_CP048029.1"/>
</dbReference>
<dbReference type="EMBL" id="CP048029">
    <property type="protein sequence ID" value="QIK36999.1"/>
    <property type="molecule type" value="Genomic_DNA"/>
</dbReference>
<evidence type="ECO:0000313" key="1">
    <source>
        <dbReference type="EMBL" id="QIK36999.1"/>
    </source>
</evidence>
<evidence type="ECO:0008006" key="3">
    <source>
        <dbReference type="Google" id="ProtNLM"/>
    </source>
</evidence>
<proteinExistence type="predicted"/>
<dbReference type="KEGG" id="cjap:GWK36_02165"/>
<evidence type="ECO:0000313" key="2">
    <source>
        <dbReference type="Proteomes" id="UP000502699"/>
    </source>
</evidence>
<dbReference type="Proteomes" id="UP000502699">
    <property type="component" value="Chromosome"/>
</dbReference>
<dbReference type="AlphaFoldDB" id="A0A6G7VAA6"/>
<sequence>MVAFEKLHAQNHKITELSNVFIYLVRERSMCDTDVACDVFFNLTNQVREHMELVDRELCSKLLLHPDQTVKNTANRFLSGSTEIKRIFNTYLKQWCSEKRRALKINDHAAFIQDTEQMFALVMDRIQRETEHLYPLIRKIEEQDRRQVA</sequence>
<reference evidence="2" key="1">
    <citation type="submission" date="2020-01" db="EMBL/GenBank/DDBJ databases">
        <title>Caldichromatium gen. nov., sp. nov., a thermophilic purple sulfur bacterium member of the family Chromatiaceae isolated from Nakabusa hot spring, Japan.</title>
        <authorList>
            <person name="Saini M.K."/>
            <person name="Hanada S."/>
            <person name="Tank M."/>
        </authorList>
    </citation>
    <scope>NUCLEOTIDE SEQUENCE [LARGE SCALE GENOMIC DNA]</scope>
    <source>
        <strain evidence="2">No.7</strain>
    </source>
</reference>
<organism evidence="1 2">
    <name type="scientific">Caldichromatium japonicum</name>
    <dbReference type="NCBI Taxonomy" id="2699430"/>
    <lineage>
        <taxon>Bacteria</taxon>
        <taxon>Pseudomonadati</taxon>
        <taxon>Pseudomonadota</taxon>
        <taxon>Gammaproteobacteria</taxon>
        <taxon>Chromatiales</taxon>
        <taxon>Chromatiaceae</taxon>
        <taxon>Caldichromatium</taxon>
    </lineage>
</organism>
<gene>
    <name evidence="1" type="ORF">GWK36_02165</name>
</gene>
<keyword evidence="2" id="KW-1185">Reference proteome</keyword>
<accession>A0A6G7VAA6</accession>
<protein>
    <recommendedName>
        <fullName evidence="3">Hemerythrin-like domain-containing protein</fullName>
    </recommendedName>
</protein>